<dbReference type="AlphaFoldDB" id="A0AAP0M5U1"/>
<reference evidence="2 3" key="1">
    <citation type="submission" date="2024-05" db="EMBL/GenBank/DDBJ databases">
        <title>Haplotype-resolved chromosome-level genome assembly of Huyou (Citrus changshanensis).</title>
        <authorList>
            <person name="Miao C."/>
            <person name="Chen W."/>
            <person name="Wu Y."/>
            <person name="Wang L."/>
            <person name="Zhao S."/>
            <person name="Grierson D."/>
            <person name="Xu C."/>
            <person name="Chen K."/>
        </authorList>
    </citation>
    <scope>NUCLEOTIDE SEQUENCE [LARGE SCALE GENOMIC DNA]</scope>
    <source>
        <strain evidence="2">01-14</strain>
        <tissue evidence="2">Leaf</tissue>
    </source>
</reference>
<organism evidence="2 3">
    <name type="scientific">Citrus x changshan-huyou</name>
    <dbReference type="NCBI Taxonomy" id="2935761"/>
    <lineage>
        <taxon>Eukaryota</taxon>
        <taxon>Viridiplantae</taxon>
        <taxon>Streptophyta</taxon>
        <taxon>Embryophyta</taxon>
        <taxon>Tracheophyta</taxon>
        <taxon>Spermatophyta</taxon>
        <taxon>Magnoliopsida</taxon>
        <taxon>eudicotyledons</taxon>
        <taxon>Gunneridae</taxon>
        <taxon>Pentapetalae</taxon>
        <taxon>rosids</taxon>
        <taxon>malvids</taxon>
        <taxon>Sapindales</taxon>
        <taxon>Rutaceae</taxon>
        <taxon>Aurantioideae</taxon>
        <taxon>Citrus</taxon>
    </lineage>
</organism>
<name>A0AAP0M5U1_9ROSI</name>
<dbReference type="Proteomes" id="UP001428341">
    <property type="component" value="Unassembled WGS sequence"/>
</dbReference>
<keyword evidence="1" id="KW-0156">Chromatin regulator</keyword>
<evidence type="ECO:0000313" key="3">
    <source>
        <dbReference type="Proteomes" id="UP001428341"/>
    </source>
</evidence>
<dbReference type="Gene3D" id="3.40.800.20">
    <property type="entry name" value="Histone deacetylase domain"/>
    <property type="match status" value="1"/>
</dbReference>
<dbReference type="GO" id="GO:0006325">
    <property type="term" value="P:chromatin organization"/>
    <property type="evidence" value="ECO:0007669"/>
    <property type="project" value="UniProtKB-KW"/>
</dbReference>
<protein>
    <recommendedName>
        <fullName evidence="4">Histone deacetylase</fullName>
    </recommendedName>
</protein>
<comment type="caution">
    <text evidence="2">The sequence shown here is derived from an EMBL/GenBank/DDBJ whole genome shotgun (WGS) entry which is preliminary data.</text>
</comment>
<dbReference type="InterPro" id="IPR037138">
    <property type="entry name" value="His_deacetylse_dom_sf"/>
</dbReference>
<evidence type="ECO:0008006" key="4">
    <source>
        <dbReference type="Google" id="ProtNLM"/>
    </source>
</evidence>
<accession>A0AAP0M5U1</accession>
<sequence>MDFAKGKIVLALEGGYNLGFTSNSVLECMEVLLESKQVTRSSKAYLFELVILQKEIFEDEFLNGPADKNDTPTVSVSDSIKDKLRMLHLTILPLLLRVIFAKSNHLKPNTIVVLVPLPRLLKIALMRSNAFIIHLSLLKPCHWYPNYPWNQQLIKAGHFFRSNGSPMLIGDVLRDDPQACLTVLFGLQTKGDLD</sequence>
<evidence type="ECO:0000313" key="2">
    <source>
        <dbReference type="EMBL" id="KAK9199373.1"/>
    </source>
</evidence>
<gene>
    <name evidence="2" type="ORF">WN944_014564</name>
</gene>
<dbReference type="EMBL" id="JBCGBO010000005">
    <property type="protein sequence ID" value="KAK9199373.1"/>
    <property type="molecule type" value="Genomic_DNA"/>
</dbReference>
<proteinExistence type="predicted"/>
<keyword evidence="3" id="KW-1185">Reference proteome</keyword>
<evidence type="ECO:0000256" key="1">
    <source>
        <dbReference type="ARBA" id="ARBA00022853"/>
    </source>
</evidence>